<keyword evidence="2" id="KW-0813">Transport</keyword>
<feature type="domain" description="CusB-like beta-barrel" evidence="4">
    <location>
        <begin position="213"/>
        <end position="290"/>
    </location>
</feature>
<dbReference type="Gene3D" id="6.10.140.1990">
    <property type="match status" value="1"/>
</dbReference>
<accession>A0ABS9ZXH9</accession>
<dbReference type="Gene3D" id="2.40.50.100">
    <property type="match status" value="1"/>
</dbReference>
<keyword evidence="3" id="KW-0175">Coiled coil</keyword>
<dbReference type="InterPro" id="IPR006143">
    <property type="entry name" value="RND_pump_MFP"/>
</dbReference>
<dbReference type="Proteomes" id="UP001165460">
    <property type="component" value="Unassembled WGS sequence"/>
</dbReference>
<proteinExistence type="inferred from homology"/>
<keyword evidence="8" id="KW-1185">Reference proteome</keyword>
<dbReference type="Pfam" id="PF25967">
    <property type="entry name" value="RND-MFP_C"/>
    <property type="match status" value="1"/>
</dbReference>
<evidence type="ECO:0000259" key="4">
    <source>
        <dbReference type="Pfam" id="PF25954"/>
    </source>
</evidence>
<evidence type="ECO:0000256" key="1">
    <source>
        <dbReference type="ARBA" id="ARBA00009477"/>
    </source>
</evidence>
<dbReference type="Gene3D" id="2.40.30.170">
    <property type="match status" value="1"/>
</dbReference>
<evidence type="ECO:0000259" key="5">
    <source>
        <dbReference type="Pfam" id="PF25967"/>
    </source>
</evidence>
<evidence type="ECO:0000259" key="6">
    <source>
        <dbReference type="Pfam" id="PF25973"/>
    </source>
</evidence>
<feature type="domain" description="CzcB-like barrel-sandwich hybrid" evidence="6">
    <location>
        <begin position="70"/>
        <end position="201"/>
    </location>
</feature>
<dbReference type="PANTHER" id="PTHR30097:SF4">
    <property type="entry name" value="SLR6042 PROTEIN"/>
    <property type="match status" value="1"/>
</dbReference>
<dbReference type="SUPFAM" id="SSF111369">
    <property type="entry name" value="HlyD-like secretion proteins"/>
    <property type="match status" value="1"/>
</dbReference>
<comment type="caution">
    <text evidence="7">The sequence shown here is derived from an EMBL/GenBank/DDBJ whole genome shotgun (WGS) entry which is preliminary data.</text>
</comment>
<dbReference type="InterPro" id="IPR058647">
    <property type="entry name" value="BSH_CzcB-like"/>
</dbReference>
<evidence type="ECO:0000256" key="3">
    <source>
        <dbReference type="SAM" id="Coils"/>
    </source>
</evidence>
<name>A0ABS9ZXH9_9SPHI</name>
<dbReference type="PANTHER" id="PTHR30097">
    <property type="entry name" value="CATION EFFLUX SYSTEM PROTEIN CUSB"/>
    <property type="match status" value="1"/>
</dbReference>
<dbReference type="NCBIfam" id="TIGR01730">
    <property type="entry name" value="RND_mfp"/>
    <property type="match status" value="1"/>
</dbReference>
<evidence type="ECO:0000256" key="2">
    <source>
        <dbReference type="ARBA" id="ARBA00022448"/>
    </source>
</evidence>
<feature type="domain" description="Multidrug resistance protein MdtA-like C-terminal permuted SH3" evidence="5">
    <location>
        <begin position="308"/>
        <end position="351"/>
    </location>
</feature>
<dbReference type="EMBL" id="JALGBH010000002">
    <property type="protein sequence ID" value="MCJ0743003.1"/>
    <property type="molecule type" value="Genomic_DNA"/>
</dbReference>
<reference evidence="7" key="1">
    <citation type="submission" date="2022-03" db="EMBL/GenBank/DDBJ databases">
        <authorList>
            <person name="Woo C.Y."/>
        </authorList>
    </citation>
    <scope>NUCLEOTIDE SEQUENCE</scope>
    <source>
        <strain evidence="7">CYS-01</strain>
    </source>
</reference>
<dbReference type="Pfam" id="PF25954">
    <property type="entry name" value="Beta-barrel_RND_2"/>
    <property type="match status" value="1"/>
</dbReference>
<dbReference type="Pfam" id="PF25973">
    <property type="entry name" value="BSH_CzcB"/>
    <property type="match status" value="1"/>
</dbReference>
<feature type="coiled-coil region" evidence="3">
    <location>
        <begin position="113"/>
        <end position="164"/>
    </location>
</feature>
<dbReference type="InterPro" id="IPR058792">
    <property type="entry name" value="Beta-barrel_RND_2"/>
</dbReference>
<gene>
    <name evidence="7" type="ORF">MMF97_09800</name>
</gene>
<evidence type="ECO:0000313" key="8">
    <source>
        <dbReference type="Proteomes" id="UP001165460"/>
    </source>
</evidence>
<dbReference type="Gene3D" id="2.40.420.20">
    <property type="match status" value="1"/>
</dbReference>
<dbReference type="RefSeq" id="WP_243361981.1">
    <property type="nucleotide sequence ID" value="NZ_JALGBH010000002.1"/>
</dbReference>
<evidence type="ECO:0000313" key="7">
    <source>
        <dbReference type="EMBL" id="MCJ0743003.1"/>
    </source>
</evidence>
<dbReference type="InterPro" id="IPR030190">
    <property type="entry name" value="MacA_alpha-hairpin_sf"/>
</dbReference>
<protein>
    <submittedName>
        <fullName evidence="7">Efflux RND transporter periplasmic adaptor subunit</fullName>
    </submittedName>
</protein>
<dbReference type="InterPro" id="IPR058627">
    <property type="entry name" value="MdtA-like_C"/>
</dbReference>
<comment type="similarity">
    <text evidence="1">Belongs to the membrane fusion protein (MFP) (TC 8.A.1) family.</text>
</comment>
<sequence>MARKIAYLLMIGTALSIQSCTSKKAEVAEDKKFVLTDSLISKLKIDTVKDASSHTELSFSAKITPNEDTQAAVYPMVSGVVGNVSIKLGDKVNKGQILATLNSAEMAEFDKEATSSNAELKVAERAYKQAEDMYKSGLISAKDLEEAKNNLIIKQAEHKKANTVLKLNGGNSKGIYSITSPVAGYVVEKNVTSNMLLRPDNANCLFKIANLSNVWAMLNIYESDIASIQEGNEVTLTVLPYPERVFKGKIDKIYNVIDSETKVMNARVVISNTDLSLKPGMIATVKVTAKAPINLPTINPENIIFDENKNYVLVLDPQKKIRIQEIEIGRKTANMAYISKGLAPGDKIVASKQVFIFESLKD</sequence>
<dbReference type="InterPro" id="IPR051909">
    <property type="entry name" value="MFP_Cation_Efflux"/>
</dbReference>
<dbReference type="PROSITE" id="PS51257">
    <property type="entry name" value="PROKAR_LIPOPROTEIN"/>
    <property type="match status" value="1"/>
</dbReference>
<organism evidence="7 8">
    <name type="scientific">Pedobacter montanisoli</name>
    <dbReference type="NCBI Taxonomy" id="2923277"/>
    <lineage>
        <taxon>Bacteria</taxon>
        <taxon>Pseudomonadati</taxon>
        <taxon>Bacteroidota</taxon>
        <taxon>Sphingobacteriia</taxon>
        <taxon>Sphingobacteriales</taxon>
        <taxon>Sphingobacteriaceae</taxon>
        <taxon>Pedobacter</taxon>
    </lineage>
</organism>